<dbReference type="Proteomes" id="UP001630127">
    <property type="component" value="Unassembled WGS sequence"/>
</dbReference>
<feature type="region of interest" description="Disordered" evidence="1">
    <location>
        <begin position="238"/>
        <end position="264"/>
    </location>
</feature>
<comment type="caution">
    <text evidence="2">The sequence shown here is derived from an EMBL/GenBank/DDBJ whole genome shotgun (WGS) entry which is preliminary data.</text>
</comment>
<keyword evidence="3" id="KW-1185">Reference proteome</keyword>
<feature type="region of interest" description="Disordered" evidence="1">
    <location>
        <begin position="1"/>
        <end position="27"/>
    </location>
</feature>
<reference evidence="2 3" key="1">
    <citation type="submission" date="2024-11" db="EMBL/GenBank/DDBJ databases">
        <title>A near-complete genome assembly of Cinchona calisaya.</title>
        <authorList>
            <person name="Lian D.C."/>
            <person name="Zhao X.W."/>
            <person name="Wei L."/>
        </authorList>
    </citation>
    <scope>NUCLEOTIDE SEQUENCE [LARGE SCALE GENOMIC DNA]</scope>
    <source>
        <tissue evidence="2">Nenye</tissue>
    </source>
</reference>
<feature type="compositionally biased region" description="Polar residues" evidence="1">
    <location>
        <begin position="1"/>
        <end position="26"/>
    </location>
</feature>
<dbReference type="AlphaFoldDB" id="A0ABD2YBQ9"/>
<evidence type="ECO:0000256" key="1">
    <source>
        <dbReference type="SAM" id="MobiDB-lite"/>
    </source>
</evidence>
<evidence type="ECO:0000313" key="3">
    <source>
        <dbReference type="Proteomes" id="UP001630127"/>
    </source>
</evidence>
<proteinExistence type="predicted"/>
<sequence>MSKLESQNIGEASQANNNKSDQNPQMDKSARVYFGSFSKWPVDDSMNLLATVFDSLPLTNCQVKSYKTIQFGTVKPSRVYVLRTKSPNASSNKDNERWKLVTRRKKVMRKSSWRAHERATKALDGKQGAMKKVKKPSEEDVGHGHHQPSLASLYKFFPNVYFGQNTKEWSPKSRALLCLWSSKFTKTTRWSFDLGLHPSIFRQLGTSKDCKNKSEWSPQKSMFKRIGARDIKAHGKGLKRLRQEADDSNEIHSTVPSRMMRRTR</sequence>
<organism evidence="2 3">
    <name type="scientific">Cinchona calisaya</name>
    <dbReference type="NCBI Taxonomy" id="153742"/>
    <lineage>
        <taxon>Eukaryota</taxon>
        <taxon>Viridiplantae</taxon>
        <taxon>Streptophyta</taxon>
        <taxon>Embryophyta</taxon>
        <taxon>Tracheophyta</taxon>
        <taxon>Spermatophyta</taxon>
        <taxon>Magnoliopsida</taxon>
        <taxon>eudicotyledons</taxon>
        <taxon>Gunneridae</taxon>
        <taxon>Pentapetalae</taxon>
        <taxon>asterids</taxon>
        <taxon>lamiids</taxon>
        <taxon>Gentianales</taxon>
        <taxon>Rubiaceae</taxon>
        <taxon>Cinchonoideae</taxon>
        <taxon>Cinchoneae</taxon>
        <taxon>Cinchona</taxon>
    </lineage>
</organism>
<protein>
    <submittedName>
        <fullName evidence="2">Uncharacterized protein</fullName>
    </submittedName>
</protein>
<accession>A0ABD2YBQ9</accession>
<feature type="region of interest" description="Disordered" evidence="1">
    <location>
        <begin position="123"/>
        <end position="145"/>
    </location>
</feature>
<evidence type="ECO:0000313" key="2">
    <source>
        <dbReference type="EMBL" id="KAL3504131.1"/>
    </source>
</evidence>
<gene>
    <name evidence="2" type="ORF">ACH5RR_033972</name>
</gene>
<name>A0ABD2YBQ9_9GENT</name>
<dbReference type="EMBL" id="JBJUIK010000014">
    <property type="protein sequence ID" value="KAL3504131.1"/>
    <property type="molecule type" value="Genomic_DNA"/>
</dbReference>